<accession>A0A2H6N6N4</accession>
<feature type="transmembrane region" description="Helical" evidence="1">
    <location>
        <begin position="24"/>
        <end position="50"/>
    </location>
</feature>
<proteinExistence type="predicted"/>
<keyword evidence="1" id="KW-0812">Transmembrane</keyword>
<dbReference type="AlphaFoldDB" id="A0A2H6N6N4"/>
<evidence type="ECO:0000256" key="1">
    <source>
        <dbReference type="SAM" id="Phobius"/>
    </source>
</evidence>
<keyword evidence="1" id="KW-1133">Transmembrane helix</keyword>
<protein>
    <submittedName>
        <fullName evidence="2">Uncharacterized protein</fullName>
    </submittedName>
</protein>
<organism evidence="2">
    <name type="scientific">Micrurus carvalhoi</name>
    <dbReference type="NCBI Taxonomy" id="3147026"/>
    <lineage>
        <taxon>Eukaryota</taxon>
        <taxon>Metazoa</taxon>
        <taxon>Chordata</taxon>
        <taxon>Craniata</taxon>
        <taxon>Vertebrata</taxon>
        <taxon>Euteleostomi</taxon>
        <taxon>Lepidosauria</taxon>
        <taxon>Squamata</taxon>
        <taxon>Bifurcata</taxon>
        <taxon>Unidentata</taxon>
        <taxon>Episquamata</taxon>
        <taxon>Toxicofera</taxon>
        <taxon>Serpentes</taxon>
        <taxon>Colubroidea</taxon>
        <taxon>Elapidae</taxon>
        <taxon>Elapinae</taxon>
        <taxon>Micrurus</taxon>
    </lineage>
</organism>
<keyword evidence="1" id="KW-0472">Membrane</keyword>
<sequence>MSNMCIEIYNNMYIYITSRLTKSVFVLLFFIVMSNIEILCFRVVSMYLFILQTVLRTHTECNILDSKYTVSTFLHAIQESKTEKKVLFLLCSNISKRKLLIGNH</sequence>
<reference evidence="2" key="1">
    <citation type="submission" date="2017-07" db="EMBL/GenBank/DDBJ databases">
        <authorList>
            <person name="Mikheyev A."/>
            <person name="Grau M."/>
        </authorList>
    </citation>
    <scope>NUCLEOTIDE SEQUENCE</scope>
    <source>
        <tissue evidence="2">Venom_gland</tissue>
    </source>
</reference>
<reference evidence="2" key="2">
    <citation type="submission" date="2017-12" db="EMBL/GenBank/DDBJ databases">
        <title>Coralsnake Venomics: Analyses of Venom Gland Transcriptomes and Proteomes of Six Brazilian Taxa.</title>
        <authorList>
            <person name="Aird S.D."/>
            <person name="Jorge da Silva N."/>
            <person name="Qiu L."/>
            <person name="Villar-Briones A."/>
            <person name="Aparecida-Saddi V."/>
            <person name="Campos-Telles M.P."/>
            <person name="Grau M."/>
            <person name="Mikheyev A.S."/>
        </authorList>
    </citation>
    <scope>NUCLEOTIDE SEQUENCE</scope>
    <source>
        <tissue evidence="2">Venom_gland</tissue>
    </source>
</reference>
<dbReference type="EMBL" id="IACI01041449">
    <property type="protein sequence ID" value="LAA23543.1"/>
    <property type="molecule type" value="Transcribed_RNA"/>
</dbReference>
<evidence type="ECO:0000313" key="2">
    <source>
        <dbReference type="EMBL" id="LAA23543.1"/>
    </source>
</evidence>
<name>A0A2H6N6N4_9SAUR</name>